<dbReference type="InterPro" id="IPR010910">
    <property type="entry name" value="Nitrate/nitrite_sensing_bac"/>
</dbReference>
<feature type="compositionally biased region" description="Low complexity" evidence="10">
    <location>
        <begin position="853"/>
        <end position="864"/>
    </location>
</feature>
<evidence type="ECO:0000256" key="9">
    <source>
        <dbReference type="ARBA" id="ARBA00023012"/>
    </source>
</evidence>
<dbReference type="InterPro" id="IPR005467">
    <property type="entry name" value="His_kinase_dom"/>
</dbReference>
<dbReference type="Gene3D" id="3.30.565.10">
    <property type="entry name" value="Histidine kinase-like ATPase, C-terminal domain"/>
    <property type="match status" value="1"/>
</dbReference>
<proteinExistence type="predicted"/>
<dbReference type="EMBL" id="JAFBBP010000001">
    <property type="protein sequence ID" value="MBM7489748.1"/>
    <property type="molecule type" value="Genomic_DNA"/>
</dbReference>
<keyword evidence="5" id="KW-0808">Transferase</keyword>
<evidence type="ECO:0000256" key="2">
    <source>
        <dbReference type="ARBA" id="ARBA00004370"/>
    </source>
</evidence>
<dbReference type="InterPro" id="IPR003594">
    <property type="entry name" value="HATPase_dom"/>
</dbReference>
<name>A0ABS2LNI4_9ACTN</name>
<evidence type="ECO:0000259" key="11">
    <source>
        <dbReference type="PROSITE" id="PS50109"/>
    </source>
</evidence>
<evidence type="ECO:0000256" key="5">
    <source>
        <dbReference type="ARBA" id="ARBA00022679"/>
    </source>
</evidence>
<dbReference type="SMART" id="SM00387">
    <property type="entry name" value="HATPase_c"/>
    <property type="match status" value="1"/>
</dbReference>
<dbReference type="InterPro" id="IPR003660">
    <property type="entry name" value="HAMP_dom"/>
</dbReference>
<keyword evidence="8" id="KW-1133">Transmembrane helix</keyword>
<dbReference type="PANTHER" id="PTHR45436">
    <property type="entry name" value="SENSOR HISTIDINE KINASE YKOH"/>
    <property type="match status" value="1"/>
</dbReference>
<dbReference type="EC" id="2.7.13.3" evidence="3"/>
<evidence type="ECO:0000313" key="14">
    <source>
        <dbReference type="Proteomes" id="UP000764837"/>
    </source>
</evidence>
<evidence type="ECO:0000256" key="1">
    <source>
        <dbReference type="ARBA" id="ARBA00000085"/>
    </source>
</evidence>
<comment type="subcellular location">
    <subcellularLocation>
        <location evidence="2">Membrane</location>
    </subcellularLocation>
</comment>
<keyword evidence="7 13" id="KW-0418">Kinase</keyword>
<keyword evidence="8" id="KW-0472">Membrane</keyword>
<protein>
    <recommendedName>
        <fullName evidence="3">histidine kinase</fullName>
        <ecNumber evidence="3">2.7.13.3</ecNumber>
    </recommendedName>
</protein>
<keyword evidence="9" id="KW-0902">Two-component regulatory system</keyword>
<evidence type="ECO:0000256" key="7">
    <source>
        <dbReference type="ARBA" id="ARBA00022777"/>
    </source>
</evidence>
<dbReference type="SUPFAM" id="SSF55874">
    <property type="entry name" value="ATPase domain of HSP90 chaperone/DNA topoisomerase II/histidine kinase"/>
    <property type="match status" value="1"/>
</dbReference>
<dbReference type="InterPro" id="IPR013587">
    <property type="entry name" value="Nitrate/nitrite_sensing"/>
</dbReference>
<accession>A0ABS2LNI4</accession>
<dbReference type="RefSeq" id="WP_204941090.1">
    <property type="nucleotide sequence ID" value="NZ_JAFBBP010000001.1"/>
</dbReference>
<keyword evidence="6" id="KW-0812">Transmembrane</keyword>
<dbReference type="PROSITE" id="PS50109">
    <property type="entry name" value="HIS_KIN"/>
    <property type="match status" value="1"/>
</dbReference>
<dbReference type="GO" id="GO:0016301">
    <property type="term" value="F:kinase activity"/>
    <property type="evidence" value="ECO:0007669"/>
    <property type="project" value="UniProtKB-KW"/>
</dbReference>
<sequence>MGSRSTNLRTKVVALLVSLVALWGFTAWVTVRDGVNLLGVQTLDTKVFDPTEPLLLQLQLERRTSVAYLGRPDDAQRATLAQMRQRTDELAAKFRESTENWQVGALGSDTLDQRITALTTGLTDLSKTRTAVDDRSIDRAGASATFTGVIESIYRVYDALGNLDDEQVAEDTAALIGLNRSRELLSQEDALLAGVLAAGRITPAERADFTRIVGARQFVATSALVRLPAADQRRYETMSTGATFSRLTALETQVMQGSGAGRPSLTAPDWSDTTTPALTEISAVVLAGGDGVVDRATPVAVGVVVRLALATGLGLLAVIASIIVSITTARALVRQLERLRNAAFRLANERLPSVVERLGRGEEVDVAAEAPPLEFGTDEIGQVGKAFNAVQETAIRTAVEQAELRRNVREVFLSLARRTQALVHRQLTLLDAMERREHDAEELEDLFRVDHLATRMRRNAENLIVLSGSTPGRAWRRNVPMVDVVRGAVAEVEDYTRVNVLPLGPVSLAGRAVGDIIHLLAELIENGLSFSPPHTTVEVRGQLVSNGFAIEIEDRGLGMSEEDLVAANHRIVDQSELNLANATRLGLYVVSRLTERHGVRVRLKESAYGGTTAVVLIPLELVTENGVGPEDSGALRTGSAIPLPSAPAIDTGRPAFLAPLALAAPTTTARDVPEPVSTETSMSADIPTPTAPADEAETVLPTRQRATPAAAAPELPTRARRGPTQPALEAPTVPTGLPAVARTRSADGSGAQVVADDGAQVVAADDGAQVVAADDGAQVAAADDAPMLARAEAERTDSGLPVRVRQANIVPELRDDPAVSETDDEDVARAPEQVRRMMSSYQTGTRRGRTDAARLLGGAPGAPATAPPEPADEDPQAT</sequence>
<dbReference type="PANTHER" id="PTHR45436:SF5">
    <property type="entry name" value="SENSOR HISTIDINE KINASE TRCS"/>
    <property type="match status" value="1"/>
</dbReference>
<dbReference type="Gene3D" id="6.10.340.10">
    <property type="match status" value="1"/>
</dbReference>
<dbReference type="Pfam" id="PF02518">
    <property type="entry name" value="HATPase_c"/>
    <property type="match status" value="1"/>
</dbReference>
<feature type="region of interest" description="Disordered" evidence="10">
    <location>
        <begin position="835"/>
        <end position="878"/>
    </location>
</feature>
<feature type="domain" description="NIT" evidence="12">
    <location>
        <begin position="49"/>
        <end position="299"/>
    </location>
</feature>
<keyword evidence="14" id="KW-1185">Reference proteome</keyword>
<comment type="caution">
    <text evidence="13">The sequence shown here is derived from an EMBL/GenBank/DDBJ whole genome shotgun (WGS) entry which is preliminary data.</text>
</comment>
<evidence type="ECO:0000313" key="13">
    <source>
        <dbReference type="EMBL" id="MBM7489748.1"/>
    </source>
</evidence>
<dbReference type="SMART" id="SM00304">
    <property type="entry name" value="HAMP"/>
    <property type="match status" value="1"/>
</dbReference>
<evidence type="ECO:0000256" key="8">
    <source>
        <dbReference type="ARBA" id="ARBA00022989"/>
    </source>
</evidence>
<evidence type="ECO:0000256" key="10">
    <source>
        <dbReference type="SAM" id="MobiDB-lite"/>
    </source>
</evidence>
<gene>
    <name evidence="13" type="ORF">JOD64_000970</name>
</gene>
<feature type="domain" description="Histidine kinase" evidence="11">
    <location>
        <begin position="516"/>
        <end position="621"/>
    </location>
</feature>
<evidence type="ECO:0000256" key="4">
    <source>
        <dbReference type="ARBA" id="ARBA00022553"/>
    </source>
</evidence>
<dbReference type="InterPro" id="IPR050428">
    <property type="entry name" value="TCS_sensor_his_kinase"/>
</dbReference>
<feature type="region of interest" description="Disordered" evidence="10">
    <location>
        <begin position="668"/>
        <end position="733"/>
    </location>
</feature>
<evidence type="ECO:0000256" key="3">
    <source>
        <dbReference type="ARBA" id="ARBA00012438"/>
    </source>
</evidence>
<dbReference type="Proteomes" id="UP000764837">
    <property type="component" value="Unassembled WGS sequence"/>
</dbReference>
<feature type="compositionally biased region" description="Low complexity" evidence="10">
    <location>
        <begin position="701"/>
        <end position="716"/>
    </location>
</feature>
<dbReference type="InterPro" id="IPR036890">
    <property type="entry name" value="HATPase_C_sf"/>
</dbReference>
<reference evidence="13 14" key="1">
    <citation type="submission" date="2021-01" db="EMBL/GenBank/DDBJ databases">
        <title>Sequencing the genomes of 1000 actinobacteria strains.</title>
        <authorList>
            <person name="Klenk H.-P."/>
        </authorList>
    </citation>
    <scope>NUCLEOTIDE SEQUENCE [LARGE SCALE GENOMIC DNA]</scope>
    <source>
        <strain evidence="13 14">DSM 100204</strain>
    </source>
</reference>
<organism evidence="13 14">
    <name type="scientific">Micromonospora luteifusca</name>
    <dbReference type="NCBI Taxonomy" id="709860"/>
    <lineage>
        <taxon>Bacteria</taxon>
        <taxon>Bacillati</taxon>
        <taxon>Actinomycetota</taxon>
        <taxon>Actinomycetes</taxon>
        <taxon>Micromonosporales</taxon>
        <taxon>Micromonosporaceae</taxon>
        <taxon>Micromonospora</taxon>
    </lineage>
</organism>
<comment type="catalytic activity">
    <reaction evidence="1">
        <text>ATP + protein L-histidine = ADP + protein N-phospho-L-histidine.</text>
        <dbReference type="EC" id="2.7.13.3"/>
    </reaction>
</comment>
<dbReference type="Pfam" id="PF08376">
    <property type="entry name" value="NIT"/>
    <property type="match status" value="1"/>
</dbReference>
<evidence type="ECO:0000256" key="6">
    <source>
        <dbReference type="ARBA" id="ARBA00022692"/>
    </source>
</evidence>
<keyword evidence="4" id="KW-0597">Phosphoprotein</keyword>
<evidence type="ECO:0000259" key="12">
    <source>
        <dbReference type="PROSITE" id="PS50906"/>
    </source>
</evidence>
<dbReference type="PROSITE" id="PS50906">
    <property type="entry name" value="NIT"/>
    <property type="match status" value="1"/>
</dbReference>